<evidence type="ECO:0000313" key="4">
    <source>
        <dbReference type="EMBL" id="OGE94656.1"/>
    </source>
</evidence>
<organism evidence="4 5">
    <name type="scientific">Candidatus Doudnabacteria bacterium RIFCSPLOWO2_01_FULL_44_21</name>
    <dbReference type="NCBI Taxonomy" id="1817841"/>
    <lineage>
        <taxon>Bacteria</taxon>
        <taxon>Candidatus Doudnaibacteriota</taxon>
    </lineage>
</organism>
<dbReference type="STRING" id="1817841.A3B10_00695"/>
<dbReference type="Proteomes" id="UP000177281">
    <property type="component" value="Unassembled WGS sequence"/>
</dbReference>
<dbReference type="Pfam" id="PF00188">
    <property type="entry name" value="CAP"/>
    <property type="match status" value="1"/>
</dbReference>
<proteinExistence type="predicted"/>
<feature type="region of interest" description="Disordered" evidence="1">
    <location>
        <begin position="184"/>
        <end position="218"/>
    </location>
</feature>
<comment type="caution">
    <text evidence="4">The sequence shown here is derived from an EMBL/GenBank/DDBJ whole genome shotgun (WGS) entry which is preliminary data.</text>
</comment>
<dbReference type="AlphaFoldDB" id="A0A1F5PXL3"/>
<protein>
    <recommendedName>
        <fullName evidence="3">SCP domain-containing protein</fullName>
    </recommendedName>
</protein>
<evidence type="ECO:0000256" key="1">
    <source>
        <dbReference type="SAM" id="MobiDB-lite"/>
    </source>
</evidence>
<feature type="transmembrane region" description="Helical" evidence="2">
    <location>
        <begin position="377"/>
        <end position="394"/>
    </location>
</feature>
<keyword evidence="2" id="KW-1133">Transmembrane helix</keyword>
<reference evidence="4 5" key="1">
    <citation type="journal article" date="2016" name="Nat. Commun.">
        <title>Thousands of microbial genomes shed light on interconnected biogeochemical processes in an aquifer system.</title>
        <authorList>
            <person name="Anantharaman K."/>
            <person name="Brown C.T."/>
            <person name="Hug L.A."/>
            <person name="Sharon I."/>
            <person name="Castelle C.J."/>
            <person name="Probst A.J."/>
            <person name="Thomas B.C."/>
            <person name="Singh A."/>
            <person name="Wilkins M.J."/>
            <person name="Karaoz U."/>
            <person name="Brodie E.L."/>
            <person name="Williams K.H."/>
            <person name="Hubbard S.S."/>
            <person name="Banfield J.F."/>
        </authorList>
    </citation>
    <scope>NUCLEOTIDE SEQUENCE [LARGE SCALE GENOMIC DNA]</scope>
</reference>
<keyword evidence="2" id="KW-0472">Membrane</keyword>
<evidence type="ECO:0000256" key="2">
    <source>
        <dbReference type="SAM" id="Phobius"/>
    </source>
</evidence>
<dbReference type="InterPro" id="IPR014044">
    <property type="entry name" value="CAP_dom"/>
</dbReference>
<dbReference type="PANTHER" id="PTHR31157:SF1">
    <property type="entry name" value="SCP DOMAIN-CONTAINING PROTEIN"/>
    <property type="match status" value="1"/>
</dbReference>
<accession>A0A1F5PXL3</accession>
<dbReference type="InterPro" id="IPR035940">
    <property type="entry name" value="CAP_sf"/>
</dbReference>
<feature type="domain" description="SCP" evidence="3">
    <location>
        <begin position="57"/>
        <end position="158"/>
    </location>
</feature>
<keyword evidence="2" id="KW-0812">Transmembrane</keyword>
<dbReference type="PANTHER" id="PTHR31157">
    <property type="entry name" value="SCP DOMAIN-CONTAINING PROTEIN"/>
    <property type="match status" value="1"/>
</dbReference>
<evidence type="ECO:0000313" key="5">
    <source>
        <dbReference type="Proteomes" id="UP000177281"/>
    </source>
</evidence>
<gene>
    <name evidence="4" type="ORF">A3B10_00695</name>
</gene>
<name>A0A1F5PXL3_9BACT</name>
<sequence length="396" mass="43567">MKLKHYLIPTEYNDYKPWLLTPQALAVFCVVIWGIRFLLPNTFTIAAPSIDPTDLMNKINFERTQRFIAGLATNSKLVSAANGKSQDMLDRSYFAHIDPDGNYVWVRIEAAGFTPYLTLGENLAMGYTDADSVTNAWMNSPTHRTNILNTKFEDQGLASLFGLYEPNQEAILITSLFGTLYKKTTPAPPPTPKPAPPPLPTPTPTPTPIPTPTPPPPQPKVEIKIFKDLKIQPDFTSNQTKIGVDIVIQGKPTLVTATLKAQSITLLPSQTDGQYLGTFTFNPGENLENQALVVEARDQDGAKTFSEFPVNISSPGVSGLEDETSKTIPTEVASNEAGVIKILRLLFGIFAAIYMGFLIIDALIIHRAKIQRPGIHSHTHILLFLLIAAVALFTNW</sequence>
<dbReference type="Gene3D" id="3.40.33.10">
    <property type="entry name" value="CAP"/>
    <property type="match status" value="1"/>
</dbReference>
<dbReference type="EMBL" id="MFFB01000012">
    <property type="protein sequence ID" value="OGE94656.1"/>
    <property type="molecule type" value="Genomic_DNA"/>
</dbReference>
<dbReference type="CDD" id="cd05379">
    <property type="entry name" value="CAP_bacterial"/>
    <property type="match status" value="1"/>
</dbReference>
<feature type="transmembrane region" description="Helical" evidence="2">
    <location>
        <begin position="345"/>
        <end position="365"/>
    </location>
</feature>
<dbReference type="SUPFAM" id="SSF55797">
    <property type="entry name" value="PR-1-like"/>
    <property type="match status" value="1"/>
</dbReference>
<feature type="transmembrane region" description="Helical" evidence="2">
    <location>
        <begin position="20"/>
        <end position="39"/>
    </location>
</feature>
<feature type="compositionally biased region" description="Pro residues" evidence="1">
    <location>
        <begin position="186"/>
        <end position="218"/>
    </location>
</feature>
<evidence type="ECO:0000259" key="3">
    <source>
        <dbReference type="Pfam" id="PF00188"/>
    </source>
</evidence>